<dbReference type="PANTHER" id="PTHR23402">
    <property type="entry name" value="PROTEASE FAMILY C15 PYROGLUTAMYL-PEPTIDASE I-RELATED"/>
    <property type="match status" value="1"/>
</dbReference>
<proteinExistence type="inferred from homology"/>
<keyword evidence="4" id="KW-0788">Thiol protease</keyword>
<keyword evidence="2" id="KW-0645">Protease</keyword>
<dbReference type="InterPro" id="IPR016125">
    <property type="entry name" value="Peptidase_C15-like"/>
</dbReference>
<evidence type="ECO:0000256" key="2">
    <source>
        <dbReference type="ARBA" id="ARBA00022670"/>
    </source>
</evidence>
<evidence type="ECO:0000256" key="1">
    <source>
        <dbReference type="ARBA" id="ARBA00006641"/>
    </source>
</evidence>
<dbReference type="EMBL" id="HBHU01003556">
    <property type="protein sequence ID" value="CAE0014909.1"/>
    <property type="molecule type" value="Transcribed_RNA"/>
</dbReference>
<evidence type="ECO:0000256" key="4">
    <source>
        <dbReference type="ARBA" id="ARBA00022807"/>
    </source>
</evidence>
<dbReference type="AlphaFoldDB" id="A0A7S3E212"/>
<dbReference type="PANTHER" id="PTHR23402:SF1">
    <property type="entry name" value="PYROGLUTAMYL-PEPTIDASE I"/>
    <property type="match status" value="1"/>
</dbReference>
<feature type="region of interest" description="Disordered" evidence="5">
    <location>
        <begin position="134"/>
        <end position="164"/>
    </location>
</feature>
<evidence type="ECO:0000256" key="3">
    <source>
        <dbReference type="ARBA" id="ARBA00022801"/>
    </source>
</evidence>
<dbReference type="GO" id="GO:0008234">
    <property type="term" value="F:cysteine-type peptidase activity"/>
    <property type="evidence" value="ECO:0007669"/>
    <property type="project" value="UniProtKB-KW"/>
</dbReference>
<protein>
    <recommendedName>
        <fullName evidence="7">Pyroglutamyl-peptidase I</fullName>
    </recommendedName>
</protein>
<dbReference type="Pfam" id="PF01470">
    <property type="entry name" value="Peptidase_C15"/>
    <property type="match status" value="1"/>
</dbReference>
<evidence type="ECO:0008006" key="7">
    <source>
        <dbReference type="Google" id="ProtNLM"/>
    </source>
</evidence>
<gene>
    <name evidence="6" type="ORF">CLAU1311_LOCUS2305</name>
</gene>
<dbReference type="Gene3D" id="3.40.630.20">
    <property type="entry name" value="Peptidase C15, pyroglutamyl peptidase I-like"/>
    <property type="match status" value="1"/>
</dbReference>
<keyword evidence="3" id="KW-0378">Hydrolase</keyword>
<reference evidence="6" key="1">
    <citation type="submission" date="2021-01" db="EMBL/GenBank/DDBJ databases">
        <authorList>
            <person name="Corre E."/>
            <person name="Pelletier E."/>
            <person name="Niang G."/>
            <person name="Scheremetjew M."/>
            <person name="Finn R."/>
            <person name="Kale V."/>
            <person name="Holt S."/>
            <person name="Cochrane G."/>
            <person name="Meng A."/>
            <person name="Brown T."/>
            <person name="Cohen L."/>
        </authorList>
    </citation>
    <scope>NUCLEOTIDE SEQUENCE</scope>
    <source>
        <strain evidence="6">RCC856</strain>
    </source>
</reference>
<organism evidence="6">
    <name type="scientific">Chloropicon laureae</name>
    <dbReference type="NCBI Taxonomy" id="464258"/>
    <lineage>
        <taxon>Eukaryota</taxon>
        <taxon>Viridiplantae</taxon>
        <taxon>Chlorophyta</taxon>
        <taxon>Chloropicophyceae</taxon>
        <taxon>Chloropicales</taxon>
        <taxon>Chloropicaceae</taxon>
        <taxon>Chloropicon</taxon>
    </lineage>
</organism>
<sequence length="272" mass="28897">MGDIALEASPGVGGAPAGPPVRFFVTGFGTFPGVPANPTEVLVNALGEKGHAAQRLEECSVLRVSAKVVRDHVAGLKARVLSTYGASASPAPPQNGEKALVVVVHFGVDVCATSFKIESRAFNEAHFRLPDVDGFQPQHAPIDEEEVGNNEEKGRGEEEGPEAFGGKAKDLAACLRTDLPCDRVVAGLRAKGHNVVVSLDAGRYVCNYTYYWSLRALQEAREAREGCRVFSVFVHVPSFHAIGAEDQTRFVADLFDQLAEGARAVACPAAKA</sequence>
<name>A0A7S3E212_9CHLO</name>
<accession>A0A7S3E212</accession>
<dbReference type="SUPFAM" id="SSF53182">
    <property type="entry name" value="Pyrrolidone carboxyl peptidase (pyroglutamate aminopeptidase)"/>
    <property type="match status" value="1"/>
</dbReference>
<evidence type="ECO:0000256" key="5">
    <source>
        <dbReference type="SAM" id="MobiDB-lite"/>
    </source>
</evidence>
<dbReference type="InterPro" id="IPR036440">
    <property type="entry name" value="Peptidase_C15-like_sf"/>
</dbReference>
<comment type="similarity">
    <text evidence="1">Belongs to the peptidase C15 family.</text>
</comment>
<dbReference type="GO" id="GO:0006508">
    <property type="term" value="P:proteolysis"/>
    <property type="evidence" value="ECO:0007669"/>
    <property type="project" value="UniProtKB-KW"/>
</dbReference>
<evidence type="ECO:0000313" key="6">
    <source>
        <dbReference type="EMBL" id="CAE0014909.1"/>
    </source>
</evidence>